<gene>
    <name evidence="1" type="ORF">LCGC14_1820100</name>
</gene>
<comment type="caution">
    <text evidence="1">The sequence shown here is derived from an EMBL/GenBank/DDBJ whole genome shotgun (WGS) entry which is preliminary data.</text>
</comment>
<sequence length="104" mass="11914">MKALETLIATARWLRAGAPLVDIDKDPHWAHIFDGENIQNQYARAQDEFSIGELGEIGDYYVYERKSGTVLAGPFHTEIKAKEWRNQTAWALGKERAEEARREP</sequence>
<evidence type="ECO:0000313" key="1">
    <source>
        <dbReference type="EMBL" id="KKL98866.1"/>
    </source>
</evidence>
<dbReference type="AlphaFoldDB" id="A0A0F9H7C8"/>
<organism evidence="1">
    <name type="scientific">marine sediment metagenome</name>
    <dbReference type="NCBI Taxonomy" id="412755"/>
    <lineage>
        <taxon>unclassified sequences</taxon>
        <taxon>metagenomes</taxon>
        <taxon>ecological metagenomes</taxon>
    </lineage>
</organism>
<proteinExistence type="predicted"/>
<name>A0A0F9H7C8_9ZZZZ</name>
<dbReference type="EMBL" id="LAZR01017813">
    <property type="protein sequence ID" value="KKL98866.1"/>
    <property type="molecule type" value="Genomic_DNA"/>
</dbReference>
<accession>A0A0F9H7C8</accession>
<reference evidence="1" key="1">
    <citation type="journal article" date="2015" name="Nature">
        <title>Complex archaea that bridge the gap between prokaryotes and eukaryotes.</title>
        <authorList>
            <person name="Spang A."/>
            <person name="Saw J.H."/>
            <person name="Jorgensen S.L."/>
            <person name="Zaremba-Niedzwiedzka K."/>
            <person name="Martijn J."/>
            <person name="Lind A.E."/>
            <person name="van Eijk R."/>
            <person name="Schleper C."/>
            <person name="Guy L."/>
            <person name="Ettema T.J."/>
        </authorList>
    </citation>
    <scope>NUCLEOTIDE SEQUENCE</scope>
</reference>
<protein>
    <submittedName>
        <fullName evidence="1">Uncharacterized protein</fullName>
    </submittedName>
</protein>